<dbReference type="HOGENOM" id="CLU_159215_0_0_6"/>
<feature type="transmembrane region" description="Helical" evidence="1">
    <location>
        <begin position="15"/>
        <end position="36"/>
    </location>
</feature>
<keyword evidence="1" id="KW-0812">Transmembrane</keyword>
<evidence type="ECO:0000313" key="3">
    <source>
        <dbReference type="Proteomes" id="UP000028511"/>
    </source>
</evidence>
<gene>
    <name evidence="2" type="ORF">XBP1_2080008</name>
</gene>
<proteinExistence type="predicted"/>
<keyword evidence="1" id="KW-0472">Membrane</keyword>
<comment type="caution">
    <text evidence="2">The sequence shown here is derived from an EMBL/GenBank/DDBJ whole genome shotgun (WGS) entry which is preliminary data.</text>
</comment>
<evidence type="ECO:0000313" key="2">
    <source>
        <dbReference type="EMBL" id="CDG96425.1"/>
    </source>
</evidence>
<organism evidence="2 3">
    <name type="scientific">Xenorhabdus bovienii str. puntauvense</name>
    <dbReference type="NCBI Taxonomy" id="1398201"/>
    <lineage>
        <taxon>Bacteria</taxon>
        <taxon>Pseudomonadati</taxon>
        <taxon>Pseudomonadota</taxon>
        <taxon>Gammaproteobacteria</taxon>
        <taxon>Enterobacterales</taxon>
        <taxon>Morganellaceae</taxon>
        <taxon>Xenorhabdus</taxon>
    </lineage>
</organism>
<accession>A0A077NEZ6</accession>
<feature type="transmembrane region" description="Helical" evidence="1">
    <location>
        <begin position="56"/>
        <end position="75"/>
    </location>
</feature>
<dbReference type="EMBL" id="CBSW010000122">
    <property type="protein sequence ID" value="CDG96425.1"/>
    <property type="molecule type" value="Genomic_DNA"/>
</dbReference>
<keyword evidence="1" id="KW-1133">Transmembrane helix</keyword>
<protein>
    <submittedName>
        <fullName evidence="2">Putative exported protein</fullName>
    </submittedName>
</protein>
<sequence>MTGNAKASSRLKKGAGIVLAIAAVIILTLLTGWAGMCYPEHLFAFRHRMENHQSLWLVWRLSLYALLGWGSRKIFQATQHKPAYRTSLIRMMTASLLFILLCEYALSGSMGGSA</sequence>
<dbReference type="Proteomes" id="UP000028511">
    <property type="component" value="Unassembled WGS sequence"/>
</dbReference>
<dbReference type="RefSeq" id="WP_038216516.1">
    <property type="nucleotide sequence ID" value="NZ_CAWLWN010000185.1"/>
</dbReference>
<name>A0A077NEZ6_XENBV</name>
<reference evidence="2" key="1">
    <citation type="submission" date="2013-07" db="EMBL/GenBank/DDBJ databases">
        <title>Sub-species coevolution in mutualistic symbiosis.</title>
        <authorList>
            <person name="Murfin K."/>
            <person name="Klassen J."/>
            <person name="Lee M."/>
            <person name="Forst S."/>
            <person name="Stock P."/>
            <person name="Goodrich-Blair H."/>
        </authorList>
    </citation>
    <scope>NUCLEOTIDE SEQUENCE [LARGE SCALE GENOMIC DNA]</scope>
    <source>
        <strain evidence="2">Puntauvense</strain>
    </source>
</reference>
<evidence type="ECO:0000256" key="1">
    <source>
        <dbReference type="SAM" id="Phobius"/>
    </source>
</evidence>
<dbReference type="AlphaFoldDB" id="A0A077NEZ6"/>
<feature type="transmembrane region" description="Helical" evidence="1">
    <location>
        <begin position="87"/>
        <end position="106"/>
    </location>
</feature>